<dbReference type="Gene3D" id="3.40.50.300">
    <property type="entry name" value="P-loop containing nucleotide triphosphate hydrolases"/>
    <property type="match status" value="1"/>
</dbReference>
<evidence type="ECO:0000256" key="8">
    <source>
        <dbReference type="SAM" id="Phobius"/>
    </source>
</evidence>
<comment type="similarity">
    <text evidence="2">Belongs to the VirD4/TraG family.</text>
</comment>
<sequence length="686" mass="75743">MTPTKLLIGQIFVVFSVVLLGVWAATQWAASMLGYQAELGSPWYVVFGMPVYRPWQLFGWWYHYDAYARTVFDKAGALAAASGFLGCAAAIVGSLWRARQNSQVTTYGSSRWASRREIVGAGLLGDAGVFLGKLGRNYLRHDGPEHVMAFAPTRSGKGVGLVVPTLLSWTGSAVVHDIKGENWTLTAGWRQRFSHCLLFNPTDPRSARYNPLLEVRKGPDEVRDVQNIADILVDPEGALERRSHWEKTSHSLLVGAILHVLYAEEEKTLARVATFLSDPQRSFAHTLRRMMETNHLGTPEQPQVHPVIASAAREVLNKSENERSGVLSTAMSFLGLYRDPTVALTTAACDWRIADLVDGPVPVSLYLVIPPSDISRTKPLVRLVLNQIGRRLTERLEGDPGKSRKHQLLMMLDEFPALGRLDFFETALAFMAGYGIRAFLIAQSLNQISKAYGENNAILDNCHVRVAFSSNDERTAKRISDALGTATELRAQRNYAGHRLAPWLSHVMVSRQETARPLLTPGEVMQLPPADELVLVSGLAPIRARKLRYYEDRNFTSRVLPPPSLDSDDGTYADRPDPRPDDWGGEMRQPNFQLAAQAGEEQAVTPEDEGGLQQQRHPGLEEEQAKAASEPEQAATPDNDDDGDSTADQRAMDQARGLGAIARARAMNSGVEQDQADPDHDPLPSF</sequence>
<feature type="transmembrane region" description="Helical" evidence="8">
    <location>
        <begin position="7"/>
        <end position="30"/>
    </location>
</feature>
<feature type="compositionally biased region" description="Low complexity" evidence="7">
    <location>
        <begin position="655"/>
        <end position="666"/>
    </location>
</feature>
<protein>
    <submittedName>
        <fullName evidence="9">Conjugal transfer protein TraG</fullName>
    </submittedName>
</protein>
<reference evidence="9 10" key="1">
    <citation type="submission" date="2022-12" db="EMBL/GenBank/DDBJ databases">
        <title>Sphingomonas abieness sp. nov., an endophytic bacterium isolated from Abies koreana.</title>
        <authorList>
            <person name="Jiang L."/>
            <person name="Lee J."/>
        </authorList>
    </citation>
    <scope>NUCLEOTIDE SEQUENCE [LARGE SCALE GENOMIC DNA]</scope>
    <source>
        <strain evidence="10">PAMB 00755</strain>
    </source>
</reference>
<keyword evidence="3" id="KW-1003">Cell membrane</keyword>
<feature type="compositionally biased region" description="Basic and acidic residues" evidence="7">
    <location>
        <begin position="677"/>
        <end position="686"/>
    </location>
</feature>
<evidence type="ECO:0000256" key="3">
    <source>
        <dbReference type="ARBA" id="ARBA00022475"/>
    </source>
</evidence>
<keyword evidence="4 8" id="KW-0812">Transmembrane</keyword>
<dbReference type="InterPro" id="IPR003688">
    <property type="entry name" value="TraG/VirD4"/>
</dbReference>
<evidence type="ECO:0000256" key="2">
    <source>
        <dbReference type="ARBA" id="ARBA00008806"/>
    </source>
</evidence>
<evidence type="ECO:0000256" key="6">
    <source>
        <dbReference type="ARBA" id="ARBA00023136"/>
    </source>
</evidence>
<feature type="transmembrane region" description="Helical" evidence="8">
    <location>
        <begin position="42"/>
        <end position="63"/>
    </location>
</feature>
<proteinExistence type="inferred from homology"/>
<evidence type="ECO:0000313" key="9">
    <source>
        <dbReference type="EMBL" id="WBO24328.1"/>
    </source>
</evidence>
<dbReference type="NCBIfam" id="NF010450">
    <property type="entry name" value="PRK13876.1"/>
    <property type="match status" value="1"/>
</dbReference>
<dbReference type="InterPro" id="IPR027417">
    <property type="entry name" value="P-loop_NTPase"/>
</dbReference>
<comment type="subcellular location">
    <subcellularLocation>
        <location evidence="1">Cell membrane</location>
        <topology evidence="1">Multi-pass membrane protein</topology>
    </subcellularLocation>
</comment>
<feature type="region of interest" description="Disordered" evidence="7">
    <location>
        <begin position="556"/>
        <end position="686"/>
    </location>
</feature>
<organism evidence="9 10">
    <name type="scientific">Sphingomonas abietis</name>
    <dbReference type="NCBI Taxonomy" id="3012344"/>
    <lineage>
        <taxon>Bacteria</taxon>
        <taxon>Pseudomonadati</taxon>
        <taxon>Pseudomonadota</taxon>
        <taxon>Alphaproteobacteria</taxon>
        <taxon>Sphingomonadales</taxon>
        <taxon>Sphingomonadaceae</taxon>
        <taxon>Sphingomonas</taxon>
    </lineage>
</organism>
<dbReference type="PANTHER" id="PTHR37937">
    <property type="entry name" value="CONJUGATIVE TRANSFER: DNA TRANSPORT"/>
    <property type="match status" value="1"/>
</dbReference>
<dbReference type="PANTHER" id="PTHR37937:SF1">
    <property type="entry name" value="CONJUGATIVE TRANSFER: DNA TRANSPORT"/>
    <property type="match status" value="1"/>
</dbReference>
<keyword evidence="6 8" id="KW-0472">Membrane</keyword>
<keyword evidence="10" id="KW-1185">Reference proteome</keyword>
<name>A0ABY7NUK5_9SPHN</name>
<dbReference type="CDD" id="cd01127">
    <property type="entry name" value="TrwB_TraG_TraD_VirD4"/>
    <property type="match status" value="1"/>
</dbReference>
<gene>
    <name evidence="9" type="ORF">PBT88_09615</name>
</gene>
<evidence type="ECO:0000256" key="4">
    <source>
        <dbReference type="ARBA" id="ARBA00022692"/>
    </source>
</evidence>
<evidence type="ECO:0000256" key="5">
    <source>
        <dbReference type="ARBA" id="ARBA00022989"/>
    </source>
</evidence>
<dbReference type="SUPFAM" id="SSF52540">
    <property type="entry name" value="P-loop containing nucleoside triphosphate hydrolases"/>
    <property type="match status" value="1"/>
</dbReference>
<dbReference type="EMBL" id="CP115174">
    <property type="protein sequence ID" value="WBO24328.1"/>
    <property type="molecule type" value="Genomic_DNA"/>
</dbReference>
<evidence type="ECO:0000256" key="7">
    <source>
        <dbReference type="SAM" id="MobiDB-lite"/>
    </source>
</evidence>
<evidence type="ECO:0000256" key="1">
    <source>
        <dbReference type="ARBA" id="ARBA00004651"/>
    </source>
</evidence>
<dbReference type="RefSeq" id="WP_270078955.1">
    <property type="nucleotide sequence ID" value="NZ_CP115174.1"/>
</dbReference>
<dbReference type="Pfam" id="PF02534">
    <property type="entry name" value="T4SS-DNA_transf"/>
    <property type="match status" value="1"/>
</dbReference>
<accession>A0ABY7NUK5</accession>
<feature type="transmembrane region" description="Helical" evidence="8">
    <location>
        <begin position="75"/>
        <end position="96"/>
    </location>
</feature>
<evidence type="ECO:0000313" key="10">
    <source>
        <dbReference type="Proteomes" id="UP001210865"/>
    </source>
</evidence>
<dbReference type="Proteomes" id="UP001210865">
    <property type="component" value="Chromosome"/>
</dbReference>
<feature type="compositionally biased region" description="Basic and acidic residues" evidence="7">
    <location>
        <begin position="572"/>
        <end position="582"/>
    </location>
</feature>
<dbReference type="InterPro" id="IPR051539">
    <property type="entry name" value="T4SS-coupling_protein"/>
</dbReference>
<keyword evidence="5 8" id="KW-1133">Transmembrane helix</keyword>